<dbReference type="EMBL" id="LAZR01010990">
    <property type="protein sequence ID" value="KKM63974.1"/>
    <property type="molecule type" value="Genomic_DNA"/>
</dbReference>
<accession>A0A0F8WND0</accession>
<dbReference type="EMBL" id="LAZR01068351">
    <property type="protein sequence ID" value="KKK49800.1"/>
    <property type="molecule type" value="Genomic_DNA"/>
</dbReference>
<name>A0A0F8WND0_9ZZZZ</name>
<reference evidence="1" key="1">
    <citation type="journal article" date="2015" name="Nature">
        <title>Complex archaea that bridge the gap between prokaryotes and eukaryotes.</title>
        <authorList>
            <person name="Spang A."/>
            <person name="Saw J.H."/>
            <person name="Jorgensen S.L."/>
            <person name="Zaremba-Niedzwiedzka K."/>
            <person name="Martijn J."/>
            <person name="Lind A.E."/>
            <person name="van Eijk R."/>
            <person name="Schleper C."/>
            <person name="Guy L."/>
            <person name="Ettema T.J."/>
        </authorList>
    </citation>
    <scope>NUCLEOTIDE SEQUENCE</scope>
</reference>
<proteinExistence type="predicted"/>
<evidence type="ECO:0000313" key="2">
    <source>
        <dbReference type="EMBL" id="KKM63974.1"/>
    </source>
</evidence>
<sequence length="52" mass="6235">MEEIKSIRWVLDKEDSDTFIELWKKLGLRNKSEVLRFAVTFANENYSNDKAR</sequence>
<comment type="caution">
    <text evidence="1">The sequence shown here is derived from an EMBL/GenBank/DDBJ whole genome shotgun (WGS) entry which is preliminary data.</text>
</comment>
<protein>
    <submittedName>
        <fullName evidence="1">Uncharacterized protein</fullName>
    </submittedName>
</protein>
<gene>
    <name evidence="2" type="ORF">LCGC14_1505960</name>
    <name evidence="1" type="ORF">LCGC14_3131380</name>
</gene>
<organism evidence="1">
    <name type="scientific">marine sediment metagenome</name>
    <dbReference type="NCBI Taxonomy" id="412755"/>
    <lineage>
        <taxon>unclassified sequences</taxon>
        <taxon>metagenomes</taxon>
        <taxon>ecological metagenomes</taxon>
    </lineage>
</organism>
<evidence type="ECO:0000313" key="1">
    <source>
        <dbReference type="EMBL" id="KKK49800.1"/>
    </source>
</evidence>
<dbReference type="AlphaFoldDB" id="A0A0F8WND0"/>